<dbReference type="OrthoDB" id="118042at2157"/>
<dbReference type="GeneID" id="25146900"/>
<protein>
    <submittedName>
        <fullName evidence="2">Metal-dependent hydrolase</fullName>
    </submittedName>
</protein>
<evidence type="ECO:0000313" key="2">
    <source>
        <dbReference type="EMBL" id="AHG01495.1"/>
    </source>
</evidence>
<keyword evidence="1" id="KW-1133">Transmembrane helix</keyword>
<dbReference type="PATRIC" id="fig|797299.3.peg.3243"/>
<organism evidence="2 3">
    <name type="scientific">Halostagnicola larsenii XH-48</name>
    <dbReference type="NCBI Taxonomy" id="797299"/>
    <lineage>
        <taxon>Archaea</taxon>
        <taxon>Methanobacteriati</taxon>
        <taxon>Methanobacteriota</taxon>
        <taxon>Stenosarchaea group</taxon>
        <taxon>Halobacteria</taxon>
        <taxon>Halobacteriales</taxon>
        <taxon>Natrialbaceae</taxon>
        <taxon>Halostagnicola</taxon>
    </lineage>
</organism>
<sequence>MEGERVVFLSIAFATHALVGYALVRGFTDADARIGLVFGLVPDGDFLFPATWGWPFVHRGLTHTPVFALTIVIVVYALRRDRSITLAVALAIGSHLAIDSLSSKGIDWVFPLAETAGPGLSVHGPVATIVLWTASIGLLVVRTDVLERSSERSDPEPRY</sequence>
<proteinExistence type="predicted"/>
<keyword evidence="2" id="KW-0614">Plasmid</keyword>
<geneLocation type="plasmid" evidence="2">
    <name>unnamed</name>
</geneLocation>
<dbReference type="RefSeq" id="WP_049954389.1">
    <property type="nucleotide sequence ID" value="NZ_CP007056.1"/>
</dbReference>
<dbReference type="EMBL" id="CP007056">
    <property type="protein sequence ID" value="AHG01495.1"/>
    <property type="molecule type" value="Genomic_DNA"/>
</dbReference>
<reference evidence="2 3" key="1">
    <citation type="submission" date="2014-01" db="EMBL/GenBank/DDBJ databases">
        <authorList>
            <consortium name="DOE Joint Genome Institute"/>
            <person name="Anderson I."/>
            <person name="Huntemann M."/>
            <person name="Han J."/>
            <person name="Chen A."/>
            <person name="Kyrpides N."/>
            <person name="Mavromatis K."/>
            <person name="Markowitz V."/>
            <person name="Palaniappan K."/>
            <person name="Ivanova N."/>
            <person name="Schaumberg A."/>
            <person name="Pati A."/>
            <person name="Liolios K."/>
            <person name="Nordberg H.P."/>
            <person name="Cantor M.N."/>
            <person name="Hua S.X."/>
            <person name="Woyke T."/>
        </authorList>
    </citation>
    <scope>NUCLEOTIDE SEQUENCE [LARGE SCALE GENOMIC DNA]</scope>
    <source>
        <strain evidence="2 3">XH-48</strain>
        <plasmid evidence="3">1</plasmid>
    </source>
</reference>
<accession>W0JW58</accession>
<keyword evidence="3" id="KW-1185">Reference proteome</keyword>
<dbReference type="KEGG" id="hlr:HALLA_03640"/>
<feature type="transmembrane region" description="Helical" evidence="1">
    <location>
        <begin position="6"/>
        <end position="24"/>
    </location>
</feature>
<dbReference type="GO" id="GO:0016787">
    <property type="term" value="F:hydrolase activity"/>
    <property type="evidence" value="ECO:0007669"/>
    <property type="project" value="UniProtKB-KW"/>
</dbReference>
<dbReference type="eggNOG" id="arCOG01744">
    <property type="taxonomic scope" value="Archaea"/>
</dbReference>
<keyword evidence="2" id="KW-0378">Hydrolase</keyword>
<keyword evidence="1" id="KW-0472">Membrane</keyword>
<keyword evidence="1" id="KW-0812">Transmembrane</keyword>
<dbReference type="AlphaFoldDB" id="W0JW58"/>
<evidence type="ECO:0000256" key="1">
    <source>
        <dbReference type="SAM" id="Phobius"/>
    </source>
</evidence>
<feature type="transmembrane region" description="Helical" evidence="1">
    <location>
        <begin position="60"/>
        <end position="78"/>
    </location>
</feature>
<dbReference type="Pfam" id="PF04307">
    <property type="entry name" value="YdjM"/>
    <property type="match status" value="1"/>
</dbReference>
<name>W0JW58_9EURY</name>
<dbReference type="HOGENOM" id="CLU_1656832_0_0_2"/>
<gene>
    <name evidence="2" type="ORF">HALLA_03640</name>
</gene>
<dbReference type="InterPro" id="IPR007404">
    <property type="entry name" value="YdjM-like"/>
</dbReference>
<dbReference type="Proteomes" id="UP000019024">
    <property type="component" value="Plasmid unnamed"/>
</dbReference>
<evidence type="ECO:0000313" key="3">
    <source>
        <dbReference type="Proteomes" id="UP000019024"/>
    </source>
</evidence>